<dbReference type="InterPro" id="IPR003661">
    <property type="entry name" value="HisK_dim/P_dom"/>
</dbReference>
<evidence type="ECO:0000256" key="5">
    <source>
        <dbReference type="ARBA" id="ARBA00022777"/>
    </source>
</evidence>
<dbReference type="SUPFAM" id="SSF52172">
    <property type="entry name" value="CheY-like"/>
    <property type="match status" value="2"/>
</dbReference>
<evidence type="ECO:0000256" key="6">
    <source>
        <dbReference type="PROSITE-ProRule" id="PRU00169"/>
    </source>
</evidence>
<reference evidence="10" key="1">
    <citation type="submission" date="2021-06" db="EMBL/GenBank/DDBJ databases">
        <authorList>
            <person name="Kallberg Y."/>
            <person name="Tangrot J."/>
            <person name="Rosling A."/>
        </authorList>
    </citation>
    <scope>NUCLEOTIDE SEQUENCE</scope>
    <source>
        <strain evidence="10">AZ414A</strain>
    </source>
</reference>
<dbReference type="PROSITE" id="PS50046">
    <property type="entry name" value="PHYTOCHROME_2"/>
    <property type="match status" value="1"/>
</dbReference>
<dbReference type="InterPro" id="IPR003018">
    <property type="entry name" value="GAF"/>
</dbReference>
<keyword evidence="11" id="KW-1185">Reference proteome</keyword>
<dbReference type="Gene3D" id="3.30.565.10">
    <property type="entry name" value="Histidine kinase-like ATPase, C-terminal domain"/>
    <property type="match status" value="2"/>
</dbReference>
<feature type="modified residue" description="4-aspartylphosphate" evidence="6">
    <location>
        <position position="1338"/>
    </location>
</feature>
<dbReference type="SMART" id="SM00065">
    <property type="entry name" value="GAF"/>
    <property type="match status" value="1"/>
</dbReference>
<keyword evidence="5" id="KW-0418">Kinase</keyword>
<dbReference type="GO" id="GO:0000155">
    <property type="term" value="F:phosphorelay sensor kinase activity"/>
    <property type="evidence" value="ECO:0007669"/>
    <property type="project" value="InterPro"/>
</dbReference>
<evidence type="ECO:0000313" key="11">
    <source>
        <dbReference type="Proteomes" id="UP000789706"/>
    </source>
</evidence>
<dbReference type="InterPro" id="IPR036890">
    <property type="entry name" value="HATPase_C_sf"/>
</dbReference>
<dbReference type="InterPro" id="IPR001789">
    <property type="entry name" value="Sig_transdc_resp-reg_receiver"/>
</dbReference>
<keyword evidence="3 6" id="KW-0597">Phosphoprotein</keyword>
<proteinExistence type="predicted"/>
<dbReference type="SMART" id="SM00388">
    <property type="entry name" value="HisKA"/>
    <property type="match status" value="2"/>
</dbReference>
<evidence type="ECO:0000256" key="1">
    <source>
        <dbReference type="ARBA" id="ARBA00000085"/>
    </source>
</evidence>
<dbReference type="Gene3D" id="1.10.287.130">
    <property type="match status" value="2"/>
</dbReference>
<comment type="catalytic activity">
    <reaction evidence="1">
        <text>ATP + protein L-histidine = ADP + protein N-phospho-L-histidine.</text>
        <dbReference type="EC" id="2.7.13.3"/>
    </reaction>
</comment>
<dbReference type="InterPro" id="IPR011006">
    <property type="entry name" value="CheY-like_superfamily"/>
</dbReference>
<dbReference type="OrthoDB" id="5378913at2759"/>
<dbReference type="SUPFAM" id="SSF55874">
    <property type="entry name" value="ATPase domain of HSP90 chaperone/DNA topoisomerase II/histidine kinase"/>
    <property type="match status" value="2"/>
</dbReference>
<dbReference type="PROSITE" id="PS50109">
    <property type="entry name" value="HIS_KIN"/>
    <property type="match status" value="2"/>
</dbReference>
<dbReference type="Pfam" id="PF00072">
    <property type="entry name" value="Response_reg"/>
    <property type="match status" value="1"/>
</dbReference>
<evidence type="ECO:0000313" key="10">
    <source>
        <dbReference type="EMBL" id="CAG8453807.1"/>
    </source>
</evidence>
<dbReference type="Pfam" id="PF02518">
    <property type="entry name" value="HATPase_c"/>
    <property type="match status" value="2"/>
</dbReference>
<feature type="domain" description="Histidine kinase" evidence="8">
    <location>
        <begin position="340"/>
        <end position="567"/>
    </location>
</feature>
<dbReference type="Gene3D" id="3.40.50.2300">
    <property type="match status" value="1"/>
</dbReference>
<evidence type="ECO:0000256" key="2">
    <source>
        <dbReference type="ARBA" id="ARBA00012438"/>
    </source>
</evidence>
<dbReference type="CDD" id="cd16922">
    <property type="entry name" value="HATPase_EvgS-ArcB-TorS-like"/>
    <property type="match status" value="1"/>
</dbReference>
<feature type="domain" description="Histidine kinase" evidence="8">
    <location>
        <begin position="901"/>
        <end position="1117"/>
    </location>
</feature>
<keyword evidence="4" id="KW-0808">Transferase</keyword>
<dbReference type="InterPro" id="IPR005467">
    <property type="entry name" value="His_kinase_dom"/>
</dbReference>
<dbReference type="Gene3D" id="3.30.450.20">
    <property type="entry name" value="PAS domain"/>
    <property type="match status" value="1"/>
</dbReference>
<dbReference type="SMART" id="SM00387">
    <property type="entry name" value="HATPase_c"/>
    <property type="match status" value="2"/>
</dbReference>
<dbReference type="PANTHER" id="PTHR43047">
    <property type="entry name" value="TWO-COMPONENT HISTIDINE PROTEIN KINASE"/>
    <property type="match status" value="1"/>
</dbReference>
<evidence type="ECO:0000256" key="4">
    <source>
        <dbReference type="ARBA" id="ARBA00022679"/>
    </source>
</evidence>
<protein>
    <recommendedName>
        <fullName evidence="2">histidine kinase</fullName>
        <ecNumber evidence="2">2.7.13.3</ecNumber>
    </recommendedName>
</protein>
<feature type="modified residue" description="4-aspartylphosphate" evidence="6">
    <location>
        <position position="654"/>
    </location>
</feature>
<feature type="domain" description="Response regulatory" evidence="9">
    <location>
        <begin position="1274"/>
        <end position="1406"/>
    </location>
</feature>
<evidence type="ECO:0000256" key="3">
    <source>
        <dbReference type="ARBA" id="ARBA00022553"/>
    </source>
</evidence>
<feature type="domain" description="Phytochrome chromophore attachment site" evidence="7">
    <location>
        <begin position="746"/>
        <end position="905"/>
    </location>
</feature>
<dbReference type="CDD" id="cd00082">
    <property type="entry name" value="HisKA"/>
    <property type="match status" value="2"/>
</dbReference>
<organism evidence="10 11">
    <name type="scientific">Diversispora eburnea</name>
    <dbReference type="NCBI Taxonomy" id="1213867"/>
    <lineage>
        <taxon>Eukaryota</taxon>
        <taxon>Fungi</taxon>
        <taxon>Fungi incertae sedis</taxon>
        <taxon>Mucoromycota</taxon>
        <taxon>Glomeromycotina</taxon>
        <taxon>Glomeromycetes</taxon>
        <taxon>Diversisporales</taxon>
        <taxon>Diversisporaceae</taxon>
        <taxon>Diversispora</taxon>
    </lineage>
</organism>
<dbReference type="SUPFAM" id="SSF47384">
    <property type="entry name" value="Homodimeric domain of signal transducing histidine kinase"/>
    <property type="match status" value="2"/>
</dbReference>
<dbReference type="CDD" id="cd17546">
    <property type="entry name" value="REC_hyHK_CKI1_RcsC-like"/>
    <property type="match status" value="1"/>
</dbReference>
<dbReference type="Pfam" id="PF00512">
    <property type="entry name" value="HisKA"/>
    <property type="match status" value="2"/>
</dbReference>
<accession>A0A9N8VF27</accession>
<dbReference type="InterPro" id="IPR004358">
    <property type="entry name" value="Sig_transdc_His_kin-like_C"/>
</dbReference>
<evidence type="ECO:0000259" key="8">
    <source>
        <dbReference type="PROSITE" id="PS50109"/>
    </source>
</evidence>
<comment type="caution">
    <text evidence="10">The sequence shown here is derived from an EMBL/GenBank/DDBJ whole genome shotgun (WGS) entry which is preliminary data.</text>
</comment>
<dbReference type="InterPro" id="IPR029016">
    <property type="entry name" value="GAF-like_dom_sf"/>
</dbReference>
<dbReference type="InterPro" id="IPR016132">
    <property type="entry name" value="Phyto_chromo_attachment"/>
</dbReference>
<dbReference type="SUPFAM" id="SSF55781">
    <property type="entry name" value="GAF domain-like"/>
    <property type="match status" value="1"/>
</dbReference>
<dbReference type="SMART" id="SM00448">
    <property type="entry name" value="REC"/>
    <property type="match status" value="2"/>
</dbReference>
<dbReference type="InterPro" id="IPR036097">
    <property type="entry name" value="HisK_dim/P_sf"/>
</dbReference>
<name>A0A9N8VF27_9GLOM</name>
<dbReference type="PANTHER" id="PTHR43047:SF72">
    <property type="entry name" value="OSMOSENSING HISTIDINE PROTEIN KINASE SLN1"/>
    <property type="match status" value="1"/>
</dbReference>
<dbReference type="Gene3D" id="3.30.450.40">
    <property type="match status" value="1"/>
</dbReference>
<dbReference type="EC" id="2.7.13.3" evidence="2"/>
<gene>
    <name evidence="10" type="ORF">DEBURN_LOCUS2294</name>
</gene>
<dbReference type="InterPro" id="IPR003594">
    <property type="entry name" value="HATPase_dom"/>
</dbReference>
<dbReference type="EMBL" id="CAJVPK010000121">
    <property type="protein sequence ID" value="CAG8453807.1"/>
    <property type="molecule type" value="Genomic_DNA"/>
</dbReference>
<dbReference type="Gene3D" id="6.10.250.690">
    <property type="match status" value="1"/>
</dbReference>
<evidence type="ECO:0000259" key="7">
    <source>
        <dbReference type="PROSITE" id="PS50046"/>
    </source>
</evidence>
<dbReference type="PROSITE" id="PS50110">
    <property type="entry name" value="RESPONSE_REGULATORY"/>
    <property type="match status" value="2"/>
</dbReference>
<sequence>MEVVEDDEERIESKGKIVCENWSAYMSFIGNEDTNILDTSNPYSNEQPILEFVYSFDWGSTALGPMDSWPPCLKSTVDLCLHSRFPMAIFYGSEKNIIYNEMYRPILKQKHPSAMGQPMSEVWFEIYDFINRLFNQVTATGKGSFEDDCLLFTHRDGYTEECYFSFTFSPIFTKNGTVGDDKDIPFAMMYLIDFNQKVKTARLIATTFDQDIEIKIGENNELHEMVFVEGKSKRELPDYLLDTNPVVILEESEESNDSLNSLQQVTLKNGSKAILLPISTSFAGKTLLNVIMICGINEHRALDLSHVSSSLTHGRSREEERKQTEMLTDLNRQKIMFFQNISHEFRTPLTLMLSPLEESIRQCPPDSPILSNLQLINRNSNRLLKLVNTLLQFSRIEANRLEAQFRETDIVKYTLELVSCFESMAKSLKLDYFIEIPSCKEFYSELKNPVFLDRDMYEKIIFNICSNAFKHTWTGNITVRLYPDHIEEREIVVLEISDTGVGISEENIPKLFQRFNRIEASQSRSHEGTGIGLALVKELVTRHGGKIIVKSEIKKGTTFRIWIPTGLEHLPRDQIYFIKGEEEDFGIIDNVNKKLFSNKDLYLEESNQWIQEYCQEIDNSTTQTQGETCSNNDNKDIPEIINNNREKNHVLVVDDNTDMRSDPVTQMIPVILLSAKAGENDSVRGLEKGADDYLIKPFSAKELIARVRVNIKLSHLRNQLLLQQKRQTESNQLLFSITSKIRSGFNIEETLDTAVKEIHRILPCDRIFITEADADIIKSRIRAFSATDSNELNRKGQYISYCKEMLNGILITSKSRVSIDNFKSSNDLVKDLRESIKKLSTCEDPKEEVLILDHHFCELISLEVNSIGIPINVDSSIWGWVTAHRPSDSIWSEPEKMILQQITSQIGTPLGAIIGVLSAFEEAQLTEEQRDMVQIMSRASDVVLSVVNDILDAAKLEAQKITLMNRTFDLIDLIEKTIEIFGEKAGKKQIELILCIENALPKFVKSDPERFQQILMNLLSNSVKFTENGEIVLKISMMDEIDESDINEKGTLYIELIDTDIWESFSQGDPSSTRVQDGTGLGLSICKHLVTINGGKLGVTSKLGKGSRFWFTWNVEPIARTKRILVIDPVALSRTSLIKFIHESVERIDAFDASEKGINAAKERKKRNSNNNHNDEIYDIVFFNLREDTIGDVTNGAKELRKICGENLCIVLLIFWSAEHRALGQKITKEIGGQVSTLFKPFADLAVERTREDNCNQSCESKPKTPRIDSKSECILCVEDNPVNLKVILHQLSKLGYQTLSATNGQEALNLIEKEFGDLSNEGNFKSESSKISLILMDCMMPIMSGYDAAKALRSMKPPISKIPIVALTASAIQGSREKCLEFGMDDFLTKPLKMGQLKEMLNKWLRKDEP</sequence>
<dbReference type="GO" id="GO:0005886">
    <property type="term" value="C:plasma membrane"/>
    <property type="evidence" value="ECO:0007669"/>
    <property type="project" value="TreeGrafter"/>
</dbReference>
<dbReference type="PRINTS" id="PR00344">
    <property type="entry name" value="BCTRLSENSOR"/>
</dbReference>
<dbReference type="GO" id="GO:0009927">
    <property type="term" value="F:histidine phosphotransfer kinase activity"/>
    <property type="evidence" value="ECO:0007669"/>
    <property type="project" value="TreeGrafter"/>
</dbReference>
<feature type="domain" description="Response regulatory" evidence="9">
    <location>
        <begin position="599"/>
        <end position="711"/>
    </location>
</feature>
<dbReference type="Proteomes" id="UP000789706">
    <property type="component" value="Unassembled WGS sequence"/>
</dbReference>
<evidence type="ECO:0000259" key="9">
    <source>
        <dbReference type="PROSITE" id="PS50110"/>
    </source>
</evidence>